<name>A0ABY8PNC5_9BACT</name>
<evidence type="ECO:0000256" key="6">
    <source>
        <dbReference type="ARBA" id="ARBA00022723"/>
    </source>
</evidence>
<accession>A0ABY8PNC5</accession>
<dbReference type="PANTHER" id="PTHR28259:SF18">
    <property type="entry name" value="FLUORIDE-SPECIFIC ION CHANNEL FLUC"/>
    <property type="match status" value="1"/>
</dbReference>
<evidence type="ECO:0000256" key="3">
    <source>
        <dbReference type="ARBA" id="ARBA00022475"/>
    </source>
</evidence>
<organism evidence="15 16">
    <name type="scientific">Marinitoga aeolica</name>
    <dbReference type="NCBI Taxonomy" id="2809031"/>
    <lineage>
        <taxon>Bacteria</taxon>
        <taxon>Thermotogati</taxon>
        <taxon>Thermotogota</taxon>
        <taxon>Thermotogae</taxon>
        <taxon>Petrotogales</taxon>
        <taxon>Petrotogaceae</taxon>
        <taxon>Marinitoga</taxon>
    </lineage>
</organism>
<dbReference type="PANTHER" id="PTHR28259">
    <property type="entry name" value="FLUORIDE EXPORT PROTEIN 1-RELATED"/>
    <property type="match status" value="1"/>
</dbReference>
<dbReference type="InterPro" id="IPR003691">
    <property type="entry name" value="FluC"/>
</dbReference>
<gene>
    <name evidence="14 15" type="primary">crcB</name>
    <name evidence="14" type="synonym">fluC</name>
    <name evidence="15" type="ORF">JRV97_07110</name>
</gene>
<evidence type="ECO:0000256" key="11">
    <source>
        <dbReference type="ARBA" id="ARBA00023303"/>
    </source>
</evidence>
<keyword evidence="9 14" id="KW-0406">Ion transport</keyword>
<evidence type="ECO:0000313" key="15">
    <source>
        <dbReference type="EMBL" id="WGS64145.1"/>
    </source>
</evidence>
<feature type="binding site" evidence="14">
    <location>
        <position position="78"/>
    </location>
    <ligand>
        <name>Na(+)</name>
        <dbReference type="ChEBI" id="CHEBI:29101"/>
        <note>structural</note>
    </ligand>
</feature>
<comment type="similarity">
    <text evidence="12 14">Belongs to the fluoride channel Fluc/FEX (TC 1.A.43) family.</text>
</comment>
<evidence type="ECO:0000256" key="13">
    <source>
        <dbReference type="ARBA" id="ARBA00035585"/>
    </source>
</evidence>
<keyword evidence="10 14" id="KW-0472">Membrane</keyword>
<evidence type="ECO:0000313" key="16">
    <source>
        <dbReference type="Proteomes" id="UP001232493"/>
    </source>
</evidence>
<keyword evidence="11 14" id="KW-0407">Ion channel</keyword>
<keyword evidence="8 14" id="KW-0915">Sodium</keyword>
<evidence type="ECO:0000256" key="12">
    <source>
        <dbReference type="ARBA" id="ARBA00035120"/>
    </source>
</evidence>
<feature type="transmembrane region" description="Helical" evidence="14">
    <location>
        <begin position="97"/>
        <end position="120"/>
    </location>
</feature>
<comment type="activity regulation">
    <text evidence="14">Na(+) is not transported, but it plays an essential structural role and its presence is essential for fluoride channel function.</text>
</comment>
<proteinExistence type="inferred from homology"/>
<evidence type="ECO:0000256" key="5">
    <source>
        <dbReference type="ARBA" id="ARBA00022692"/>
    </source>
</evidence>
<feature type="binding site" evidence="14">
    <location>
        <position position="75"/>
    </location>
    <ligand>
        <name>Na(+)</name>
        <dbReference type="ChEBI" id="CHEBI:29101"/>
        <note>structural</note>
    </ligand>
</feature>
<keyword evidence="5 14" id="KW-0812">Transmembrane</keyword>
<sequence length="125" mass="13938">MTLIYIGLGGFLGAISRYLVSKYINSFLSLGNMPYGTLFVNILGAFVLSFLMSLSIYKLEFPKSFMLFFATGFIGSFTTFSTFMYETIVLSEESFTLYSLLYLSLSIILGLLFAFLGYSLGRMGS</sequence>
<keyword evidence="6 14" id="KW-0479">Metal-binding</keyword>
<keyword evidence="4" id="KW-0997">Cell inner membrane</keyword>
<comment type="function">
    <text evidence="14">Fluoride-specific ion channel. Important for reducing fluoride concentration in the cell, thus reducing its toxicity.</text>
</comment>
<dbReference type="NCBIfam" id="TIGR00494">
    <property type="entry name" value="crcB"/>
    <property type="match status" value="1"/>
</dbReference>
<dbReference type="EMBL" id="CP069362">
    <property type="protein sequence ID" value="WGS64145.1"/>
    <property type="molecule type" value="Genomic_DNA"/>
</dbReference>
<evidence type="ECO:0000256" key="8">
    <source>
        <dbReference type="ARBA" id="ARBA00023053"/>
    </source>
</evidence>
<evidence type="ECO:0000256" key="1">
    <source>
        <dbReference type="ARBA" id="ARBA00004651"/>
    </source>
</evidence>
<comment type="catalytic activity">
    <reaction evidence="13">
        <text>fluoride(in) = fluoride(out)</text>
        <dbReference type="Rhea" id="RHEA:76159"/>
        <dbReference type="ChEBI" id="CHEBI:17051"/>
    </reaction>
    <physiologicalReaction direction="left-to-right" evidence="13">
        <dbReference type="Rhea" id="RHEA:76160"/>
    </physiologicalReaction>
</comment>
<feature type="transmembrane region" description="Helical" evidence="14">
    <location>
        <begin position="64"/>
        <end position="85"/>
    </location>
</feature>
<evidence type="ECO:0000256" key="9">
    <source>
        <dbReference type="ARBA" id="ARBA00023065"/>
    </source>
</evidence>
<dbReference type="Pfam" id="PF02537">
    <property type="entry name" value="CRCB"/>
    <property type="match status" value="1"/>
</dbReference>
<evidence type="ECO:0000256" key="10">
    <source>
        <dbReference type="ARBA" id="ARBA00023136"/>
    </source>
</evidence>
<reference evidence="15 16" key="1">
    <citation type="submission" date="2021-02" db="EMBL/GenBank/DDBJ databases">
        <title>Characterization of Marinitoga sp. nov. str. BP5-C20A.</title>
        <authorList>
            <person name="Erauso G."/>
            <person name="Postec A."/>
        </authorList>
    </citation>
    <scope>NUCLEOTIDE SEQUENCE [LARGE SCALE GENOMIC DNA]</scope>
    <source>
        <strain evidence="15 16">BP5-C20A</strain>
    </source>
</reference>
<evidence type="ECO:0000256" key="7">
    <source>
        <dbReference type="ARBA" id="ARBA00022989"/>
    </source>
</evidence>
<feature type="transmembrane region" description="Helical" evidence="14">
    <location>
        <begin position="38"/>
        <end position="57"/>
    </location>
</feature>
<dbReference type="Proteomes" id="UP001232493">
    <property type="component" value="Chromosome"/>
</dbReference>
<keyword evidence="16" id="KW-1185">Reference proteome</keyword>
<keyword evidence="7 14" id="KW-1133">Transmembrane helix</keyword>
<evidence type="ECO:0000256" key="4">
    <source>
        <dbReference type="ARBA" id="ARBA00022519"/>
    </source>
</evidence>
<keyword evidence="3 14" id="KW-1003">Cell membrane</keyword>
<comment type="subcellular location">
    <subcellularLocation>
        <location evidence="1 14">Cell membrane</location>
        <topology evidence="1 14">Multi-pass membrane protein</topology>
    </subcellularLocation>
</comment>
<dbReference type="RefSeq" id="WP_280997554.1">
    <property type="nucleotide sequence ID" value="NZ_CP069362.1"/>
</dbReference>
<keyword evidence="2 14" id="KW-0813">Transport</keyword>
<protein>
    <recommendedName>
        <fullName evidence="14">Fluoride-specific ion channel FluC</fullName>
    </recommendedName>
</protein>
<dbReference type="HAMAP" id="MF_00454">
    <property type="entry name" value="FluC"/>
    <property type="match status" value="1"/>
</dbReference>
<evidence type="ECO:0000256" key="14">
    <source>
        <dbReference type="HAMAP-Rule" id="MF_00454"/>
    </source>
</evidence>
<evidence type="ECO:0000256" key="2">
    <source>
        <dbReference type="ARBA" id="ARBA00022448"/>
    </source>
</evidence>